<feature type="compositionally biased region" description="Low complexity" evidence="2">
    <location>
        <begin position="462"/>
        <end position="473"/>
    </location>
</feature>
<protein>
    <submittedName>
        <fullName evidence="4">Cell wall biogenesis protein phosphatase</fullName>
    </submittedName>
</protein>
<feature type="compositionally biased region" description="Polar residues" evidence="2">
    <location>
        <begin position="300"/>
        <end position="316"/>
    </location>
</feature>
<feature type="compositionally biased region" description="Gly residues" evidence="2">
    <location>
        <begin position="186"/>
        <end position="195"/>
    </location>
</feature>
<feature type="region of interest" description="Disordered" evidence="2">
    <location>
        <begin position="118"/>
        <end position="398"/>
    </location>
</feature>
<dbReference type="SMART" id="SM00955">
    <property type="entry name" value="RNB"/>
    <property type="match status" value="1"/>
</dbReference>
<dbReference type="InterPro" id="IPR041093">
    <property type="entry name" value="Dis3l2-like_C"/>
</dbReference>
<dbReference type="GO" id="GO:1903450">
    <property type="term" value="P:regulation of G1 to G0 transition"/>
    <property type="evidence" value="ECO:0007669"/>
    <property type="project" value="EnsemblFungi"/>
</dbReference>
<dbReference type="OrthoDB" id="372421at2759"/>
<feature type="compositionally biased region" description="Basic and acidic residues" evidence="2">
    <location>
        <begin position="1282"/>
        <end position="1303"/>
    </location>
</feature>
<dbReference type="GO" id="GO:0010494">
    <property type="term" value="C:cytoplasmic stress granule"/>
    <property type="evidence" value="ECO:0007669"/>
    <property type="project" value="EnsemblFungi"/>
</dbReference>
<dbReference type="GO" id="GO:0005634">
    <property type="term" value="C:nucleus"/>
    <property type="evidence" value="ECO:0007669"/>
    <property type="project" value="EnsemblFungi"/>
</dbReference>
<evidence type="ECO:0000256" key="1">
    <source>
        <dbReference type="ARBA" id="ARBA00005785"/>
    </source>
</evidence>
<dbReference type="InterPro" id="IPR012340">
    <property type="entry name" value="NA-bd_OB-fold"/>
</dbReference>
<organism evidence="4 5">
    <name type="scientific">Ophiostoma piceae (strain UAMH 11346)</name>
    <name type="common">Sap stain fungus</name>
    <dbReference type="NCBI Taxonomy" id="1262450"/>
    <lineage>
        <taxon>Eukaryota</taxon>
        <taxon>Fungi</taxon>
        <taxon>Dikarya</taxon>
        <taxon>Ascomycota</taxon>
        <taxon>Pezizomycotina</taxon>
        <taxon>Sordariomycetes</taxon>
        <taxon>Sordariomycetidae</taxon>
        <taxon>Ophiostomatales</taxon>
        <taxon>Ophiostomataceae</taxon>
        <taxon>Ophiostoma</taxon>
    </lineage>
</organism>
<feature type="region of interest" description="Disordered" evidence="2">
    <location>
        <begin position="563"/>
        <end position="619"/>
    </location>
</feature>
<dbReference type="HOGENOM" id="CLU_002333_0_3_1"/>
<dbReference type="PANTHER" id="PTHR23355:SF9">
    <property type="entry name" value="DIS3-LIKE EXONUCLEASE 2"/>
    <property type="match status" value="1"/>
</dbReference>
<evidence type="ECO:0000313" key="4">
    <source>
        <dbReference type="EMBL" id="EPE05371.1"/>
    </source>
</evidence>
<dbReference type="VEuPathDB" id="FungiDB:F503_02110"/>
<name>S3C0Y9_OPHP1</name>
<dbReference type="GO" id="GO:0008298">
    <property type="term" value="P:intracellular mRNA localization"/>
    <property type="evidence" value="ECO:0007669"/>
    <property type="project" value="EnsemblFungi"/>
</dbReference>
<feature type="region of interest" description="Disordered" evidence="2">
    <location>
        <begin position="1280"/>
        <end position="1391"/>
    </location>
</feature>
<dbReference type="Pfam" id="PF17877">
    <property type="entry name" value="Dis3l2_C_term"/>
    <property type="match status" value="1"/>
</dbReference>
<dbReference type="InterPro" id="IPR041505">
    <property type="entry name" value="Dis3_CSD2"/>
</dbReference>
<dbReference type="EMBL" id="KE148156">
    <property type="protein sequence ID" value="EPE05371.1"/>
    <property type="molecule type" value="Genomic_DNA"/>
</dbReference>
<keyword evidence="5" id="KW-1185">Reference proteome</keyword>
<feature type="compositionally biased region" description="Gly residues" evidence="2">
    <location>
        <begin position="287"/>
        <end position="299"/>
    </location>
</feature>
<feature type="domain" description="RNB" evidence="3">
    <location>
        <begin position="811"/>
        <end position="1146"/>
    </location>
</feature>
<dbReference type="OMA" id="QIQATHQ"/>
<dbReference type="GO" id="GO:0006402">
    <property type="term" value="P:mRNA catabolic process"/>
    <property type="evidence" value="ECO:0007669"/>
    <property type="project" value="TreeGrafter"/>
</dbReference>
<dbReference type="GO" id="GO:0048027">
    <property type="term" value="F:mRNA 5'-UTR binding"/>
    <property type="evidence" value="ECO:0007669"/>
    <property type="project" value="EnsemblFungi"/>
</dbReference>
<dbReference type="GO" id="GO:0005935">
    <property type="term" value="C:cellular bud neck"/>
    <property type="evidence" value="ECO:0007669"/>
    <property type="project" value="EnsemblFungi"/>
</dbReference>
<dbReference type="SUPFAM" id="SSF50249">
    <property type="entry name" value="Nucleic acid-binding proteins"/>
    <property type="match status" value="3"/>
</dbReference>
<comment type="similarity">
    <text evidence="1">Belongs to the RNR ribonuclease family.</text>
</comment>
<dbReference type="FunFam" id="2.40.50.690:FF:000001">
    <property type="entry name" value="Cell wall biogenesis protein"/>
    <property type="match status" value="1"/>
</dbReference>
<dbReference type="Pfam" id="PF17849">
    <property type="entry name" value="OB_Dis3"/>
    <property type="match status" value="1"/>
</dbReference>
<dbReference type="Pfam" id="PF00773">
    <property type="entry name" value="RNB"/>
    <property type="match status" value="1"/>
</dbReference>
<dbReference type="GO" id="GO:0000175">
    <property type="term" value="F:3'-5'-RNA exonuclease activity"/>
    <property type="evidence" value="ECO:0007669"/>
    <property type="project" value="TreeGrafter"/>
</dbReference>
<feature type="compositionally biased region" description="Low complexity" evidence="2">
    <location>
        <begin position="175"/>
        <end position="185"/>
    </location>
</feature>
<feature type="compositionally biased region" description="Low complexity" evidence="2">
    <location>
        <begin position="345"/>
        <end position="374"/>
    </location>
</feature>
<dbReference type="GO" id="GO:0060237">
    <property type="term" value="P:regulation of fungal-type cell wall organization"/>
    <property type="evidence" value="ECO:0007669"/>
    <property type="project" value="EnsemblFungi"/>
</dbReference>
<evidence type="ECO:0000313" key="5">
    <source>
        <dbReference type="Proteomes" id="UP000016923"/>
    </source>
</evidence>
<feature type="compositionally biased region" description="Low complexity" evidence="2">
    <location>
        <begin position="1"/>
        <end position="18"/>
    </location>
</feature>
<evidence type="ECO:0000259" key="3">
    <source>
        <dbReference type="SMART" id="SM00955"/>
    </source>
</evidence>
<dbReference type="FunFam" id="2.40.50.140:FF:000100">
    <property type="entry name" value="Cell wall biogenesis protein phosphatase"/>
    <property type="match status" value="1"/>
</dbReference>
<feature type="compositionally biased region" description="Low complexity" evidence="2">
    <location>
        <begin position="577"/>
        <end position="598"/>
    </location>
</feature>
<dbReference type="InterPro" id="IPR001900">
    <property type="entry name" value="RNase_II/R"/>
</dbReference>
<feature type="compositionally biased region" description="Basic residues" evidence="2">
    <location>
        <begin position="601"/>
        <end position="612"/>
    </location>
</feature>
<feature type="region of interest" description="Disordered" evidence="2">
    <location>
        <begin position="462"/>
        <end position="485"/>
    </location>
</feature>
<proteinExistence type="inferred from homology"/>
<dbReference type="GO" id="GO:0000900">
    <property type="term" value="F:mRNA regulatory element binding translation repressor activity"/>
    <property type="evidence" value="ECO:0007669"/>
    <property type="project" value="EnsemblFungi"/>
</dbReference>
<feature type="region of interest" description="Disordered" evidence="2">
    <location>
        <begin position="1"/>
        <end position="28"/>
    </location>
</feature>
<sequence length="1445" mass="157321">MEQNNQNNNNNRNNRSGGNVPGGVVGPTGRRLHVAHRRSPSELTPLVSVLSQAGNGQVQGLDPNIIQQQIDLLSQQNTHLFNTMGSFSTGPQMAGMTSTAFQFPAAQYGAQNPLMQIPGQQLQQQQQQQQHQGGHAHRRNQSAMPNMIPGPPPAPSSGASGSTFGNFDGNGGQVGQPHQGHQGASRGRGGGAAGGGHHRRHSLALTDAKKAAEIAQQKRTTSSFQFPGPGAASESAGGESPAVVSGTPVSGDESSSGTPSQGGLAPLPTMPSRGRGAHGRSQSMAVGRGGGSIGRGGMGNFQSDSIGGSHEFQQQRRGGGSHARTSSRNFDGNWRQNPGGGQEGIPGQQQQQQQQQPQQPPQLAQQSQQGFQPGHRTRASVSGQSMGSIGAFQYPGQPQMVLPGQIPGQIPGQLPGQIFPGIFPNQQMGQINPLALNQLQALQAAQLTNYNNQLAGLSNKMQVPQGHQQNQQQGQGGGQSGRKSLFAPYLPQGMLPELLEKGRVVFGTLRVNKKNRSDAYVTVPDHVLDADIFICGSKDRNRALEGDIVAVELLDVDEVWSQKREKEDKKKRKDIVSSGTSNAGASNGGDDNNSAAEGGLRRRGSLRQRPTQKKNDDVEVEGQSLLLIEEEEINDEQKPLFAGHVVAIHERASGQTFSGTLGLLRPSSQATKDKQDAGRPNNGGHRHTNTRNNNRHEDEKPKIVWFKPTDKRVPLIAIPTEQAPRGFVDNHHEYADRIFVAGIKRWPITSLHPFGNLLEQLGPMGDDRVETDALLRDNNFPSETFPDAVLKAEAELDWTIESEAEEALAARRDFREKKTFSFDLNGTSELGNAVHVHRDDANQWIEVGIHVPDIAHFVKEGSVIDREAKKRGTAVHLLDRHCALLPPKIASDLCSLVPGKDRLTVSVVFKINVNSMSVIEEETYVGRGIIKSGAKITIDEINDALDEPTGFKMEGLEAADIAVLDVITNKLRETRLNVTDEAVTPLRLLHQLEDENLPIQRNVFESTPAVELVEELVHQANSQVAQILAKGLPSHAVLRRQSMPNHHRADKIRERLLALGFDIDCRSGAGLQNSLFKIQDPEIRKGIEAIMIKAMKHAKYFVAGKLDNNLWQHFGLNLSVYTHFAAPTRRYIDVLVHRQLEHVLAGTEYNPEIEAFNTYIEGCNAKVESAQNAQEQSVHIDACRRMDKKRQEANGDLVTEGIVLCVYESAFDVLIPEWGVEKRVHCDQLPLKKAEFRKTPDRVLELYWEKGVPSSAYVPEDERPRAAAASSIRINNAAAAEAARREEADRERKEREEAARKQIDTGTISTDDTAALFDDDDEDEEDNASDITEAMAGASLSGPAARSDSSSTPSWLEVSKDGSSESARANAGDAATPAASTTPDVPESRLSAEKQRYLSLLTLREENGEYIQDVREMTRVPIILKTDLTKSPPCLTVRSVNPYAL</sequence>
<gene>
    <name evidence="4" type="ORF">F503_02110</name>
</gene>
<feature type="compositionally biased region" description="Low complexity" evidence="2">
    <location>
        <begin position="227"/>
        <end position="242"/>
    </location>
</feature>
<feature type="compositionally biased region" description="Low complexity" evidence="2">
    <location>
        <begin position="1367"/>
        <end position="1382"/>
    </location>
</feature>
<dbReference type="Gene3D" id="2.40.50.700">
    <property type="match status" value="1"/>
</dbReference>
<evidence type="ECO:0000256" key="2">
    <source>
        <dbReference type="SAM" id="MobiDB-lite"/>
    </source>
</evidence>
<dbReference type="InterPro" id="IPR050180">
    <property type="entry name" value="RNR_Ribonuclease"/>
</dbReference>
<dbReference type="STRING" id="1262450.S3C0Y9"/>
<dbReference type="Gene3D" id="2.40.50.140">
    <property type="entry name" value="Nucleic acid-binding proteins"/>
    <property type="match status" value="1"/>
</dbReference>
<feature type="region of interest" description="Disordered" evidence="2">
    <location>
        <begin position="658"/>
        <end position="701"/>
    </location>
</feature>
<accession>S3C0Y9</accession>
<dbReference type="GO" id="GO:0000932">
    <property type="term" value="C:P-body"/>
    <property type="evidence" value="ECO:0007669"/>
    <property type="project" value="EnsemblFungi"/>
</dbReference>
<dbReference type="eggNOG" id="KOG2102">
    <property type="taxonomic scope" value="Eukaryota"/>
</dbReference>
<feature type="compositionally biased region" description="Low complexity" evidence="2">
    <location>
        <begin position="120"/>
        <end position="132"/>
    </location>
</feature>
<reference evidence="4 5" key="1">
    <citation type="journal article" date="2013" name="BMC Genomics">
        <title>The genome and transcriptome of the pine saprophyte Ophiostoma piceae, and a comparison with the bark beetle-associated pine pathogen Grosmannia clavigera.</title>
        <authorList>
            <person name="Haridas S."/>
            <person name="Wang Y."/>
            <person name="Lim L."/>
            <person name="Massoumi Alamouti S."/>
            <person name="Jackman S."/>
            <person name="Docking R."/>
            <person name="Robertson G."/>
            <person name="Birol I."/>
            <person name="Bohlmann J."/>
            <person name="Breuil C."/>
        </authorList>
    </citation>
    <scope>NUCLEOTIDE SEQUENCE [LARGE SCALE GENOMIC DNA]</scope>
    <source>
        <strain evidence="4 5">UAMH 11346</strain>
    </source>
</reference>
<dbReference type="FunFam" id="2.40.50.700:FF:000002">
    <property type="entry name" value="Cell wall biogenesis protein"/>
    <property type="match status" value="1"/>
</dbReference>
<dbReference type="Proteomes" id="UP000016923">
    <property type="component" value="Unassembled WGS sequence"/>
</dbReference>
<feature type="compositionally biased region" description="Polar residues" evidence="2">
    <location>
        <begin position="252"/>
        <end position="261"/>
    </location>
</feature>
<feature type="compositionally biased region" description="Acidic residues" evidence="2">
    <location>
        <begin position="1317"/>
        <end position="1328"/>
    </location>
</feature>
<dbReference type="GO" id="GO:0003730">
    <property type="term" value="F:mRNA 3'-UTR binding"/>
    <property type="evidence" value="ECO:0007669"/>
    <property type="project" value="EnsemblFungi"/>
</dbReference>
<dbReference type="PANTHER" id="PTHR23355">
    <property type="entry name" value="RIBONUCLEASE"/>
    <property type="match status" value="1"/>
</dbReference>
<dbReference type="Gene3D" id="2.40.50.690">
    <property type="match status" value="1"/>
</dbReference>